<name>A0A917SCG2_9ACTN</name>
<comment type="caution">
    <text evidence="2">The sequence shown here is derived from an EMBL/GenBank/DDBJ whole genome shotgun (WGS) entry which is preliminary data.</text>
</comment>
<dbReference type="InterPro" id="IPR048469">
    <property type="entry name" value="YchJ-like_M"/>
</dbReference>
<dbReference type="Proteomes" id="UP000613840">
    <property type="component" value="Unassembled WGS sequence"/>
</dbReference>
<accession>A0A917SCG2</accession>
<evidence type="ECO:0000259" key="1">
    <source>
        <dbReference type="Pfam" id="PF17775"/>
    </source>
</evidence>
<keyword evidence="3" id="KW-1185">Reference proteome</keyword>
<reference evidence="2" key="1">
    <citation type="journal article" date="2014" name="Int. J. Syst. Evol. Microbiol.">
        <title>Complete genome sequence of Corynebacterium casei LMG S-19264T (=DSM 44701T), isolated from a smear-ripened cheese.</title>
        <authorList>
            <consortium name="US DOE Joint Genome Institute (JGI-PGF)"/>
            <person name="Walter F."/>
            <person name="Albersmeier A."/>
            <person name="Kalinowski J."/>
            <person name="Ruckert C."/>
        </authorList>
    </citation>
    <scope>NUCLEOTIDE SEQUENCE</scope>
    <source>
        <strain evidence="2">CGMCC 4.7306</strain>
    </source>
</reference>
<feature type="domain" description="YchJ-like middle NTF2-like" evidence="1">
    <location>
        <begin position="1"/>
        <end position="89"/>
    </location>
</feature>
<proteinExistence type="predicted"/>
<protein>
    <recommendedName>
        <fullName evidence="1">YchJ-like middle NTF2-like domain-containing protein</fullName>
    </recommendedName>
</protein>
<gene>
    <name evidence="2" type="ORF">GCM10011575_29290</name>
</gene>
<dbReference type="SUPFAM" id="SSF54427">
    <property type="entry name" value="NTF2-like"/>
    <property type="match status" value="1"/>
</dbReference>
<reference evidence="2" key="2">
    <citation type="submission" date="2020-09" db="EMBL/GenBank/DDBJ databases">
        <authorList>
            <person name="Sun Q."/>
            <person name="Zhou Y."/>
        </authorList>
    </citation>
    <scope>NUCLEOTIDE SEQUENCE</scope>
    <source>
        <strain evidence="2">CGMCC 4.7306</strain>
    </source>
</reference>
<organism evidence="2 3">
    <name type="scientific">Microlunatus endophyticus</name>
    <dbReference type="NCBI Taxonomy" id="1716077"/>
    <lineage>
        <taxon>Bacteria</taxon>
        <taxon>Bacillati</taxon>
        <taxon>Actinomycetota</taxon>
        <taxon>Actinomycetes</taxon>
        <taxon>Propionibacteriales</taxon>
        <taxon>Propionibacteriaceae</taxon>
        <taxon>Microlunatus</taxon>
    </lineage>
</organism>
<evidence type="ECO:0000313" key="3">
    <source>
        <dbReference type="Proteomes" id="UP000613840"/>
    </source>
</evidence>
<dbReference type="Gene3D" id="3.10.450.50">
    <property type="match status" value="1"/>
</dbReference>
<sequence length="92" mass="10804">MRSRFEAFRDGDAAWLLASWHRSTRPRTLDLSDNPRWRGLQILDTVAGGPDDDRGIVEFRATYLVDRGGVEIMQERSEFVREGGRWYYLREV</sequence>
<dbReference type="Pfam" id="PF17775">
    <property type="entry name" value="YchJ_M-like"/>
    <property type="match status" value="1"/>
</dbReference>
<evidence type="ECO:0000313" key="2">
    <source>
        <dbReference type="EMBL" id="GGL68793.1"/>
    </source>
</evidence>
<dbReference type="AlphaFoldDB" id="A0A917SCG2"/>
<dbReference type="InterPro" id="IPR032710">
    <property type="entry name" value="NTF2-like_dom_sf"/>
</dbReference>
<dbReference type="EMBL" id="BMMZ01000007">
    <property type="protein sequence ID" value="GGL68793.1"/>
    <property type="molecule type" value="Genomic_DNA"/>
</dbReference>